<dbReference type="GO" id="GO:0005634">
    <property type="term" value="C:nucleus"/>
    <property type="evidence" value="ECO:0007669"/>
    <property type="project" value="TreeGrafter"/>
</dbReference>
<evidence type="ECO:0000256" key="2">
    <source>
        <dbReference type="ARBA" id="ARBA00022801"/>
    </source>
</evidence>
<dbReference type="EMBL" id="CAXHTB010000008">
    <property type="protein sequence ID" value="CAL0311112.1"/>
    <property type="molecule type" value="Genomic_DNA"/>
</dbReference>
<dbReference type="Gene3D" id="3.90.79.10">
    <property type="entry name" value="Nucleoside Triphosphate Pyrophosphohydrolase"/>
    <property type="match status" value="1"/>
</dbReference>
<dbReference type="Pfam" id="PF24922">
    <property type="entry name" value="ACBP4_C"/>
    <property type="match status" value="1"/>
</dbReference>
<dbReference type="AlphaFoldDB" id="A0AAV1WQL6"/>
<dbReference type="PANTHER" id="PTHR12629:SF42">
    <property type="entry name" value="OS02G0734300 PROTEIN"/>
    <property type="match status" value="1"/>
</dbReference>
<gene>
    <name evidence="5" type="ORF">LLUT_LOCUS12172</name>
</gene>
<comment type="caution">
    <text evidence="5">The sequence shown here is derived from an EMBL/GenBank/DDBJ whole genome shotgun (WGS) entry which is preliminary data.</text>
</comment>
<accession>A0AAV1WQL6</accession>
<protein>
    <recommendedName>
        <fullName evidence="4">Nudix hydrolase domain-containing protein</fullName>
    </recommendedName>
</protein>
<evidence type="ECO:0000259" key="4">
    <source>
        <dbReference type="PROSITE" id="PS51462"/>
    </source>
</evidence>
<dbReference type="PANTHER" id="PTHR12629">
    <property type="entry name" value="DIPHOSPHOINOSITOL POLYPHOSPHATE PHOSPHOHYDROLASE"/>
    <property type="match status" value="1"/>
</dbReference>
<keyword evidence="3" id="KW-0175">Coiled coil</keyword>
<dbReference type="InterPro" id="IPR000086">
    <property type="entry name" value="NUDIX_hydrolase_dom"/>
</dbReference>
<evidence type="ECO:0000313" key="5">
    <source>
        <dbReference type="EMBL" id="CAL0311112.1"/>
    </source>
</evidence>
<sequence>MDNDEIEVLVISSQNQKGKGMLLPKGGWELDESKKEAALRETLEEAGVRGIVGKNSKGDLISVMKAEIEELESTLSKEKLQTLQLKQEWAEAESRNSDLYKELQSVRGQPAAEQSRCFKFEVCCTNASKRYILSEHYDCVL</sequence>
<feature type="domain" description="Nudix hydrolase" evidence="4">
    <location>
        <begin position="1"/>
        <end position="141"/>
    </location>
</feature>
<reference evidence="5 6" key="1">
    <citation type="submission" date="2024-03" db="EMBL/GenBank/DDBJ databases">
        <authorList>
            <person name="Martinez-Hernandez J."/>
        </authorList>
    </citation>
    <scope>NUCLEOTIDE SEQUENCE [LARGE SCALE GENOMIC DNA]</scope>
</reference>
<evidence type="ECO:0000313" key="6">
    <source>
        <dbReference type="Proteomes" id="UP001497480"/>
    </source>
</evidence>
<dbReference type="PROSITE" id="PS00893">
    <property type="entry name" value="NUDIX_BOX"/>
    <property type="match status" value="1"/>
</dbReference>
<keyword evidence="6" id="KW-1185">Reference proteome</keyword>
<dbReference type="Proteomes" id="UP001497480">
    <property type="component" value="Unassembled WGS sequence"/>
</dbReference>
<organism evidence="5 6">
    <name type="scientific">Lupinus luteus</name>
    <name type="common">European yellow lupine</name>
    <dbReference type="NCBI Taxonomy" id="3873"/>
    <lineage>
        <taxon>Eukaryota</taxon>
        <taxon>Viridiplantae</taxon>
        <taxon>Streptophyta</taxon>
        <taxon>Embryophyta</taxon>
        <taxon>Tracheophyta</taxon>
        <taxon>Spermatophyta</taxon>
        <taxon>Magnoliopsida</taxon>
        <taxon>eudicotyledons</taxon>
        <taxon>Gunneridae</taxon>
        <taxon>Pentapetalae</taxon>
        <taxon>rosids</taxon>
        <taxon>fabids</taxon>
        <taxon>Fabales</taxon>
        <taxon>Fabaceae</taxon>
        <taxon>Papilionoideae</taxon>
        <taxon>50 kb inversion clade</taxon>
        <taxon>genistoids sensu lato</taxon>
        <taxon>core genistoids</taxon>
        <taxon>Genisteae</taxon>
        <taxon>Lupinus</taxon>
    </lineage>
</organism>
<dbReference type="GO" id="GO:0016787">
    <property type="term" value="F:hydrolase activity"/>
    <property type="evidence" value="ECO:0007669"/>
    <property type="project" value="UniProtKB-KW"/>
</dbReference>
<dbReference type="InterPro" id="IPR056819">
    <property type="entry name" value="ACBP4-6_C"/>
</dbReference>
<evidence type="ECO:0000256" key="1">
    <source>
        <dbReference type="ARBA" id="ARBA00022723"/>
    </source>
</evidence>
<dbReference type="PROSITE" id="PS51462">
    <property type="entry name" value="NUDIX"/>
    <property type="match status" value="1"/>
</dbReference>
<dbReference type="GO" id="GO:0005737">
    <property type="term" value="C:cytoplasm"/>
    <property type="evidence" value="ECO:0007669"/>
    <property type="project" value="TreeGrafter"/>
</dbReference>
<dbReference type="Pfam" id="PF00293">
    <property type="entry name" value="NUDIX"/>
    <property type="match status" value="1"/>
</dbReference>
<keyword evidence="2" id="KW-0378">Hydrolase</keyword>
<proteinExistence type="predicted"/>
<name>A0AAV1WQL6_LUPLU</name>
<dbReference type="InterPro" id="IPR015797">
    <property type="entry name" value="NUDIX_hydrolase-like_dom_sf"/>
</dbReference>
<evidence type="ECO:0000256" key="3">
    <source>
        <dbReference type="SAM" id="Coils"/>
    </source>
</evidence>
<dbReference type="SUPFAM" id="SSF55811">
    <property type="entry name" value="Nudix"/>
    <property type="match status" value="1"/>
</dbReference>
<dbReference type="GO" id="GO:0046872">
    <property type="term" value="F:metal ion binding"/>
    <property type="evidence" value="ECO:0007669"/>
    <property type="project" value="UniProtKB-KW"/>
</dbReference>
<dbReference type="InterPro" id="IPR020084">
    <property type="entry name" value="NUDIX_hydrolase_CS"/>
</dbReference>
<keyword evidence="1" id="KW-0479">Metal-binding</keyword>
<feature type="coiled-coil region" evidence="3">
    <location>
        <begin position="61"/>
        <end position="88"/>
    </location>
</feature>